<gene>
    <name evidence="2" type="primary">amrA</name>
    <name evidence="2" type="ORF">MECH1_V1_2759</name>
</gene>
<evidence type="ECO:0000313" key="2">
    <source>
        <dbReference type="EMBL" id="CAL1241535.1"/>
    </source>
</evidence>
<dbReference type="InterPro" id="IPR036071">
    <property type="entry name" value="AMMECR1_dom_sf"/>
</dbReference>
<dbReference type="Pfam" id="PF01871">
    <property type="entry name" value="AMMECR1"/>
    <property type="match status" value="1"/>
</dbReference>
<name>A0ABM9NLL1_9GAMM</name>
<dbReference type="RefSeq" id="WP_348758044.1">
    <property type="nucleotide sequence ID" value="NZ_OZ026884.1"/>
</dbReference>
<organism evidence="2 3">
    <name type="scientific">Candidatus Methylocalor cossyra</name>
    <dbReference type="NCBI Taxonomy" id="3108543"/>
    <lineage>
        <taxon>Bacteria</taxon>
        <taxon>Pseudomonadati</taxon>
        <taxon>Pseudomonadota</taxon>
        <taxon>Gammaproteobacteria</taxon>
        <taxon>Methylococcales</taxon>
        <taxon>Methylococcaceae</taxon>
        <taxon>Candidatus Methylocalor</taxon>
    </lineage>
</organism>
<dbReference type="NCBIfam" id="TIGR04335">
    <property type="entry name" value="AmmeMemoSam_A"/>
    <property type="match status" value="1"/>
</dbReference>
<dbReference type="InterPro" id="IPR002733">
    <property type="entry name" value="AMMECR1_domain"/>
</dbReference>
<dbReference type="Proteomes" id="UP001497493">
    <property type="component" value="Chromosome"/>
</dbReference>
<feature type="domain" description="AMMECR1" evidence="1">
    <location>
        <begin position="11"/>
        <end position="190"/>
    </location>
</feature>
<dbReference type="Gene3D" id="3.30.700.20">
    <property type="entry name" value="Hypothetical protein ph0010, domain 1"/>
    <property type="match status" value="1"/>
</dbReference>
<keyword evidence="3" id="KW-1185">Reference proteome</keyword>
<reference evidence="2 3" key="1">
    <citation type="submission" date="2024-04" db="EMBL/GenBank/DDBJ databases">
        <authorList>
            <person name="Cremers G."/>
        </authorList>
    </citation>
    <scope>NUCLEOTIDE SEQUENCE [LARGE SCALE GENOMIC DNA]</scope>
    <source>
        <strain evidence="2">MeCH1-AG</strain>
    </source>
</reference>
<dbReference type="EMBL" id="OZ026884">
    <property type="protein sequence ID" value="CAL1241535.1"/>
    <property type="molecule type" value="Genomic_DNA"/>
</dbReference>
<dbReference type="NCBIfam" id="TIGR00296">
    <property type="entry name" value="TIGR00296 family protein"/>
    <property type="match status" value="1"/>
</dbReference>
<proteinExistence type="predicted"/>
<dbReference type="PANTHER" id="PTHR13016">
    <property type="entry name" value="AMMECR1 HOMOLOG"/>
    <property type="match status" value="1"/>
</dbReference>
<dbReference type="InterPro" id="IPR027623">
    <property type="entry name" value="AmmeMemoSam_A"/>
</dbReference>
<evidence type="ECO:0000259" key="1">
    <source>
        <dbReference type="PROSITE" id="PS51112"/>
    </source>
</evidence>
<dbReference type="PROSITE" id="PS51112">
    <property type="entry name" value="AMMECR1"/>
    <property type="match status" value="1"/>
</dbReference>
<dbReference type="PANTHER" id="PTHR13016:SF0">
    <property type="entry name" value="AMME SYNDROME CANDIDATE GENE 1 PROTEIN"/>
    <property type="match status" value="1"/>
</dbReference>
<dbReference type="InterPro" id="IPR023473">
    <property type="entry name" value="AMMECR1"/>
</dbReference>
<evidence type="ECO:0000313" key="3">
    <source>
        <dbReference type="Proteomes" id="UP001497493"/>
    </source>
</evidence>
<dbReference type="InterPro" id="IPR027485">
    <property type="entry name" value="AMMECR1_N"/>
</dbReference>
<dbReference type="Gene3D" id="3.30.1490.150">
    <property type="entry name" value="Hypothetical protein ph0010, domain 2"/>
    <property type="match status" value="1"/>
</dbReference>
<protein>
    <submittedName>
        <fullName evidence="2">AmmeMemoRadiSam system protein A</fullName>
    </submittedName>
</protein>
<accession>A0ABM9NLL1</accession>
<dbReference type="SUPFAM" id="SSF143447">
    <property type="entry name" value="AMMECR1-like"/>
    <property type="match status" value="1"/>
</dbReference>
<sequence length="190" mass="20906">MHSTEPDSPCTLGTPLLALARDAIRHGLVHGRPPALDLDRYQPELTLPRASFVTLKLDGRLRGCIGSLEPCRPLAMDVAHNAYAAAFRDPRFPPVVDGELERLAIRVALLTPPVPLSFASEAELLAQLVPFEDGLILADGGCRGTFLPAVWETLPEPAQFLEQLKLKAGLPRHHWSPTLKVWRYRTEVVG</sequence>